<dbReference type="EMBL" id="JACHWF010000007">
    <property type="protein sequence ID" value="MBB3010253.1"/>
    <property type="molecule type" value="Genomic_DNA"/>
</dbReference>
<sequence>MNKGALSDYFQGVGTKILQGTEIDPSISNGHELQGIDVFRAFLGTPAEKSPIQVTYVWLEDDAEPAAVALRGTWYDSRRGKSHRGAEYRLYYPAAAEEVVYRAKSGDRLFLCKPQDGPVLALFCKRQSSIERQLLWLFGLRESDSTELQQIDLREAGGRRLDIATRYVLDLINVEVMTTEDSLLEKLLKHFREARENLFPPTVKFSHFARRMAADADPIADPDGALLSWMDLEERLFMTLERHFVGQRLQKGFVVDGQPDVDAFVGYSLSVHNRRKSRAGWAFGNHIEALLHEHRIVFKREAKTEKRNGPDFLFPGEMEYHDASFPASQLTMLAAKTSCKDRWRQVLAEADRISSKHLLTLEPGISVTQTTEMQRSNLHLVIPRSLHESYLPQQLDQITSVAGFIELLRVRSETCA</sequence>
<gene>
    <name evidence="2" type="ORF">FHX61_004931</name>
</gene>
<dbReference type="SUPFAM" id="SSF52980">
    <property type="entry name" value="Restriction endonuclease-like"/>
    <property type="match status" value="1"/>
</dbReference>
<dbReference type="GO" id="GO:0009036">
    <property type="term" value="F:type II site-specific deoxyribonuclease activity"/>
    <property type="evidence" value="ECO:0007669"/>
    <property type="project" value="InterPro"/>
</dbReference>
<name>A0A7W4VFP1_9BURK</name>
<dbReference type="AlphaFoldDB" id="A0A7W4VFP1"/>
<evidence type="ECO:0000313" key="3">
    <source>
        <dbReference type="Proteomes" id="UP000578036"/>
    </source>
</evidence>
<dbReference type="Proteomes" id="UP000578036">
    <property type="component" value="Unassembled WGS sequence"/>
</dbReference>
<organism evidence="2 3">
    <name type="scientific">Cupriavidus alkaliphilus</name>
    <dbReference type="NCBI Taxonomy" id="942866"/>
    <lineage>
        <taxon>Bacteria</taxon>
        <taxon>Pseudomonadati</taxon>
        <taxon>Pseudomonadota</taxon>
        <taxon>Betaproteobacteria</taxon>
        <taxon>Burkholderiales</taxon>
        <taxon>Burkholderiaceae</taxon>
        <taxon>Cupriavidus</taxon>
    </lineage>
</organism>
<evidence type="ECO:0000313" key="2">
    <source>
        <dbReference type="EMBL" id="MBB3010253.1"/>
    </source>
</evidence>
<dbReference type="RefSeq" id="WP_183300502.1">
    <property type="nucleotide sequence ID" value="NZ_JACHWF010000007.1"/>
</dbReference>
<dbReference type="GO" id="GO:0003677">
    <property type="term" value="F:DNA binding"/>
    <property type="evidence" value="ECO:0007669"/>
    <property type="project" value="InterPro"/>
</dbReference>
<protein>
    <recommendedName>
        <fullName evidence="1">Restriction endonuclease type II EcoRII C-terminal domain-containing protein</fullName>
    </recommendedName>
</protein>
<dbReference type="InterPro" id="IPR011335">
    <property type="entry name" value="Restrct_endonuc-II-like"/>
</dbReference>
<dbReference type="Gene3D" id="3.40.91.80">
    <property type="match status" value="1"/>
</dbReference>
<proteinExistence type="predicted"/>
<dbReference type="InterPro" id="IPR038365">
    <property type="entry name" value="EcoRII_C_sf"/>
</dbReference>
<reference evidence="2 3" key="1">
    <citation type="submission" date="2020-08" db="EMBL/GenBank/DDBJ databases">
        <title>Genomic Encyclopedia of Type Strains, Phase IV (KMG-V): Genome sequencing to study the core and pangenomes of soil and plant-associated prokaryotes.</title>
        <authorList>
            <person name="Whitman W."/>
        </authorList>
    </citation>
    <scope>NUCLEOTIDE SEQUENCE [LARGE SCALE GENOMIC DNA]</scope>
    <source>
        <strain evidence="2 3">SLV-2362</strain>
    </source>
</reference>
<evidence type="ECO:0000259" key="1">
    <source>
        <dbReference type="Pfam" id="PF09019"/>
    </source>
</evidence>
<comment type="caution">
    <text evidence="2">The sequence shown here is derived from an EMBL/GenBank/DDBJ whole genome shotgun (WGS) entry which is preliminary data.</text>
</comment>
<keyword evidence="3" id="KW-1185">Reference proteome</keyword>
<dbReference type="InterPro" id="IPR015109">
    <property type="entry name" value="Restrct_endonuc_II_EcoRII_C"/>
</dbReference>
<dbReference type="Pfam" id="PF09019">
    <property type="entry name" value="EcoRII-C"/>
    <property type="match status" value="1"/>
</dbReference>
<accession>A0A7W4VFP1</accession>
<dbReference type="GO" id="GO:0009307">
    <property type="term" value="P:DNA restriction-modification system"/>
    <property type="evidence" value="ECO:0007669"/>
    <property type="project" value="InterPro"/>
</dbReference>
<feature type="domain" description="Restriction endonuclease type II EcoRII C-terminal" evidence="1">
    <location>
        <begin position="237"/>
        <end position="405"/>
    </location>
</feature>